<comment type="caution">
    <text evidence="1">The sequence shown here is derived from an EMBL/GenBank/DDBJ whole genome shotgun (WGS) entry which is preliminary data.</text>
</comment>
<reference evidence="1 2" key="1">
    <citation type="submission" date="2019-11" db="EMBL/GenBank/DDBJ databases">
        <title>Comparison of genomes from free-living endosymbiotic cyanobacteria isolated from Azolla.</title>
        <authorList>
            <person name="Thiel T."/>
            <person name="Pratte B."/>
        </authorList>
    </citation>
    <scope>NUCLEOTIDE SEQUENCE [LARGE SCALE GENOMIC DNA]</scope>
    <source>
        <strain evidence="1 2">N2B</strain>
    </source>
</reference>
<organism evidence="1 2">
    <name type="scientific">Trichormus variabilis N2B</name>
    <dbReference type="NCBI Taxonomy" id="2681315"/>
    <lineage>
        <taxon>Bacteria</taxon>
        <taxon>Bacillati</taxon>
        <taxon>Cyanobacteriota</taxon>
        <taxon>Cyanophyceae</taxon>
        <taxon>Nostocales</taxon>
        <taxon>Nostocaceae</taxon>
        <taxon>Trichormus</taxon>
    </lineage>
</organism>
<accession>A0ABR6S9H0</accession>
<evidence type="ECO:0008006" key="3">
    <source>
        <dbReference type="Google" id="ProtNLM"/>
    </source>
</evidence>
<gene>
    <name evidence="1" type="ORF">GNE12_14195</name>
</gene>
<protein>
    <recommendedName>
        <fullName evidence="3">UspA domain-containing protein</fullName>
    </recommendedName>
</protein>
<dbReference type="SUPFAM" id="SSF52402">
    <property type="entry name" value="Adenine nucleotide alpha hydrolases-like"/>
    <property type="match status" value="1"/>
</dbReference>
<proteinExistence type="predicted"/>
<keyword evidence="2" id="KW-1185">Reference proteome</keyword>
<dbReference type="InterPro" id="IPR014729">
    <property type="entry name" value="Rossmann-like_a/b/a_fold"/>
</dbReference>
<name>A0ABR6S9H0_ANAVA</name>
<evidence type="ECO:0000313" key="1">
    <source>
        <dbReference type="EMBL" id="MBC1303066.1"/>
    </source>
</evidence>
<dbReference type="Gene3D" id="3.40.50.620">
    <property type="entry name" value="HUPs"/>
    <property type="match status" value="1"/>
</dbReference>
<dbReference type="EMBL" id="JACKZP010000050">
    <property type="protein sequence ID" value="MBC1303066.1"/>
    <property type="molecule type" value="Genomic_DNA"/>
</dbReference>
<dbReference type="Proteomes" id="UP000570851">
    <property type="component" value="Unassembled WGS sequence"/>
</dbReference>
<evidence type="ECO:0000313" key="2">
    <source>
        <dbReference type="Proteomes" id="UP000570851"/>
    </source>
</evidence>
<sequence length="58" mass="6622">MFHGNSEREILTYAQIHTVHLIILFSNNRMVTDRAFFGHRVDAIVSKAQCPVVTIILP</sequence>